<dbReference type="PROSITE" id="PS50987">
    <property type="entry name" value="HTH_ARSR_2"/>
    <property type="match status" value="1"/>
</dbReference>
<accession>A0A8J6BRF5</accession>
<sequence>MVEPLRILQESVAAAAAAAEEPLHRLRGEEEEVVVVVVVEPLCILPEVAAEVERRLEIPLVLKWFLPQEEVVVVAELLHFLPEDNVVKHLQALLEEEEVVESPLSLHEVEEVEMEHHLQSIQ</sequence>
<reference evidence="2" key="1">
    <citation type="journal article" date="2021" name="bioRxiv">
        <title>Whole Genome Assembly and Annotation of Northern Wild Rice, Zizania palustris L., Supports a Whole Genome Duplication in the Zizania Genus.</title>
        <authorList>
            <person name="Haas M."/>
            <person name="Kono T."/>
            <person name="Macchietto M."/>
            <person name="Millas R."/>
            <person name="McGilp L."/>
            <person name="Shao M."/>
            <person name="Duquette J."/>
            <person name="Hirsch C.N."/>
            <person name="Kimball J."/>
        </authorList>
    </citation>
    <scope>NUCLEOTIDE SEQUENCE</scope>
    <source>
        <tissue evidence="2">Fresh leaf tissue</tissue>
    </source>
</reference>
<reference evidence="2" key="2">
    <citation type="submission" date="2021-02" db="EMBL/GenBank/DDBJ databases">
        <authorList>
            <person name="Kimball J.A."/>
            <person name="Haas M.W."/>
            <person name="Macchietto M."/>
            <person name="Kono T."/>
            <person name="Duquette J."/>
            <person name="Shao M."/>
        </authorList>
    </citation>
    <scope>NUCLEOTIDE SEQUENCE</scope>
    <source>
        <tissue evidence="2">Fresh leaf tissue</tissue>
    </source>
</reference>
<dbReference type="EMBL" id="JAAALK010000080">
    <property type="protein sequence ID" value="KAG8093044.1"/>
    <property type="molecule type" value="Genomic_DNA"/>
</dbReference>
<keyword evidence="3" id="KW-1185">Reference proteome</keyword>
<evidence type="ECO:0000259" key="1">
    <source>
        <dbReference type="PROSITE" id="PS50987"/>
    </source>
</evidence>
<dbReference type="InterPro" id="IPR001845">
    <property type="entry name" value="HTH_ArsR_DNA-bd_dom"/>
</dbReference>
<name>A0A8J6BRF5_ZIZPA</name>
<gene>
    <name evidence="2" type="ORF">GUJ93_ZPchr0012g21553</name>
</gene>
<feature type="domain" description="HTH arsR-type" evidence="1">
    <location>
        <begin position="66"/>
        <end position="122"/>
    </location>
</feature>
<dbReference type="Proteomes" id="UP000729402">
    <property type="component" value="Unassembled WGS sequence"/>
</dbReference>
<evidence type="ECO:0000313" key="2">
    <source>
        <dbReference type="EMBL" id="KAG8093044.1"/>
    </source>
</evidence>
<protein>
    <recommendedName>
        <fullName evidence="1">HTH arsR-type domain-containing protein</fullName>
    </recommendedName>
</protein>
<organism evidence="2 3">
    <name type="scientific">Zizania palustris</name>
    <name type="common">Northern wild rice</name>
    <dbReference type="NCBI Taxonomy" id="103762"/>
    <lineage>
        <taxon>Eukaryota</taxon>
        <taxon>Viridiplantae</taxon>
        <taxon>Streptophyta</taxon>
        <taxon>Embryophyta</taxon>
        <taxon>Tracheophyta</taxon>
        <taxon>Spermatophyta</taxon>
        <taxon>Magnoliopsida</taxon>
        <taxon>Liliopsida</taxon>
        <taxon>Poales</taxon>
        <taxon>Poaceae</taxon>
        <taxon>BOP clade</taxon>
        <taxon>Oryzoideae</taxon>
        <taxon>Oryzeae</taxon>
        <taxon>Zizaniinae</taxon>
        <taxon>Zizania</taxon>
    </lineage>
</organism>
<proteinExistence type="predicted"/>
<dbReference type="GO" id="GO:0003700">
    <property type="term" value="F:DNA-binding transcription factor activity"/>
    <property type="evidence" value="ECO:0007669"/>
    <property type="project" value="InterPro"/>
</dbReference>
<dbReference type="AlphaFoldDB" id="A0A8J6BRF5"/>
<comment type="caution">
    <text evidence="2">The sequence shown here is derived from an EMBL/GenBank/DDBJ whole genome shotgun (WGS) entry which is preliminary data.</text>
</comment>
<evidence type="ECO:0000313" key="3">
    <source>
        <dbReference type="Proteomes" id="UP000729402"/>
    </source>
</evidence>